<evidence type="ECO:0000313" key="1">
    <source>
        <dbReference type="EMBL" id="TWU37859.1"/>
    </source>
</evidence>
<sequence>MFLLHLKRPLLIPLITCEHGGSQIPPSFQSLFASTRAQKDLSSHRGYDRGALSIAKSLAERLSAGITFSKISRLLVELNRSLDHPQLYSRYTGGLPKAIKKQILEEHYFPYRQKVEASISDSVASGESVLHLSMHTFTRRFRGILRGVDVGVLYDPNRLREASFSSKLVDRLSDSTPRLRIRHNEPYQGCDDGFTTYLRTKFAAESYLGIEIEVCNDFSQWQGVRKNEWITKFADAIKQSTLPRSVLFNKY</sequence>
<keyword evidence="1" id="KW-0378">Hydrolase</keyword>
<keyword evidence="2" id="KW-1185">Reference proteome</keyword>
<dbReference type="Gene3D" id="3.40.630.40">
    <property type="entry name" value="Zn-dependent exopeptidases"/>
    <property type="match status" value="1"/>
</dbReference>
<dbReference type="GO" id="GO:0016787">
    <property type="term" value="F:hydrolase activity"/>
    <property type="evidence" value="ECO:0007669"/>
    <property type="project" value="UniProtKB-KW"/>
</dbReference>
<dbReference type="Pfam" id="PF05013">
    <property type="entry name" value="FGase"/>
    <property type="match status" value="1"/>
</dbReference>
<accession>A0A5C6DSY4</accession>
<proteinExistence type="predicted"/>
<comment type="caution">
    <text evidence="1">The sequence shown here is derived from an EMBL/GenBank/DDBJ whole genome shotgun (WGS) entry which is preliminary data.</text>
</comment>
<dbReference type="EMBL" id="SJPY01000007">
    <property type="protein sequence ID" value="TWU37859.1"/>
    <property type="molecule type" value="Genomic_DNA"/>
</dbReference>
<dbReference type="InterPro" id="IPR007709">
    <property type="entry name" value="N-FG_amidohydro"/>
</dbReference>
<organism evidence="1 2">
    <name type="scientific">Novipirellula aureliae</name>
    <dbReference type="NCBI Taxonomy" id="2527966"/>
    <lineage>
        <taxon>Bacteria</taxon>
        <taxon>Pseudomonadati</taxon>
        <taxon>Planctomycetota</taxon>
        <taxon>Planctomycetia</taxon>
        <taxon>Pirellulales</taxon>
        <taxon>Pirellulaceae</taxon>
        <taxon>Novipirellula</taxon>
    </lineage>
</organism>
<gene>
    <name evidence="1" type="ORF">Q31b_46480</name>
</gene>
<protein>
    <submittedName>
        <fullName evidence="1">N-formylglutamate amidohydrolase</fullName>
    </submittedName>
</protein>
<dbReference type="AlphaFoldDB" id="A0A5C6DSY4"/>
<dbReference type="Proteomes" id="UP000315471">
    <property type="component" value="Unassembled WGS sequence"/>
</dbReference>
<dbReference type="OrthoDB" id="9815326at2"/>
<dbReference type="SUPFAM" id="SSF53187">
    <property type="entry name" value="Zn-dependent exopeptidases"/>
    <property type="match status" value="1"/>
</dbReference>
<evidence type="ECO:0000313" key="2">
    <source>
        <dbReference type="Proteomes" id="UP000315471"/>
    </source>
</evidence>
<name>A0A5C6DSY4_9BACT</name>
<reference evidence="1 2" key="1">
    <citation type="submission" date="2019-02" db="EMBL/GenBank/DDBJ databases">
        <title>Deep-cultivation of Planctomycetes and their phenomic and genomic characterization uncovers novel biology.</title>
        <authorList>
            <person name="Wiegand S."/>
            <person name="Jogler M."/>
            <person name="Boedeker C."/>
            <person name="Pinto D."/>
            <person name="Vollmers J."/>
            <person name="Rivas-Marin E."/>
            <person name="Kohn T."/>
            <person name="Peeters S.H."/>
            <person name="Heuer A."/>
            <person name="Rast P."/>
            <person name="Oberbeckmann S."/>
            <person name="Bunk B."/>
            <person name="Jeske O."/>
            <person name="Meyerdierks A."/>
            <person name="Storesund J.E."/>
            <person name="Kallscheuer N."/>
            <person name="Luecker S."/>
            <person name="Lage O.M."/>
            <person name="Pohl T."/>
            <person name="Merkel B.J."/>
            <person name="Hornburger P."/>
            <person name="Mueller R.-W."/>
            <person name="Bruemmer F."/>
            <person name="Labrenz M."/>
            <person name="Spormann A.M."/>
            <person name="Op Den Camp H."/>
            <person name="Overmann J."/>
            <person name="Amann R."/>
            <person name="Jetten M.S.M."/>
            <person name="Mascher T."/>
            <person name="Medema M.H."/>
            <person name="Devos D.P."/>
            <person name="Kaster A.-K."/>
            <person name="Ovreas L."/>
            <person name="Rohde M."/>
            <person name="Galperin M.Y."/>
            <person name="Jogler C."/>
        </authorList>
    </citation>
    <scope>NUCLEOTIDE SEQUENCE [LARGE SCALE GENOMIC DNA]</scope>
    <source>
        <strain evidence="1 2">Q31b</strain>
    </source>
</reference>